<evidence type="ECO:0000313" key="4">
    <source>
        <dbReference type="EMBL" id="CAL4993519.1"/>
    </source>
</evidence>
<accession>A0ABC9B4Q7</accession>
<proteinExistence type="predicted"/>
<keyword evidence="5" id="KW-1185">Reference proteome</keyword>
<feature type="compositionally biased region" description="Acidic residues" evidence="1">
    <location>
        <begin position="87"/>
        <end position="109"/>
    </location>
</feature>
<evidence type="ECO:0000256" key="1">
    <source>
        <dbReference type="SAM" id="MobiDB-lite"/>
    </source>
</evidence>
<feature type="domain" description="Transposase MuDR plant" evidence="2">
    <location>
        <begin position="224"/>
        <end position="285"/>
    </location>
</feature>
<protein>
    <recommendedName>
        <fullName evidence="6">Transposase MuDR plant domain-containing protein</fullName>
    </recommendedName>
</protein>
<dbReference type="InterPro" id="IPR058594">
    <property type="entry name" value="PB1-like_dom_pln"/>
</dbReference>
<dbReference type="Proteomes" id="UP001497457">
    <property type="component" value="Chromosome 24b"/>
</dbReference>
<dbReference type="Pfam" id="PF26130">
    <property type="entry name" value="PB1-like"/>
    <property type="match status" value="1"/>
</dbReference>
<dbReference type="PANTHER" id="PTHR31973:SF187">
    <property type="entry name" value="MUTATOR TRANSPOSASE MUDRA PROTEIN"/>
    <property type="match status" value="1"/>
</dbReference>
<dbReference type="AlphaFoldDB" id="A0ABC9B4Q7"/>
<name>A0ABC9B4Q7_9POAL</name>
<gene>
    <name evidence="4" type="ORF">URODEC1_LOCUS61569</name>
</gene>
<sequence length="406" mass="46730">MNFVGGDEAWSYIEREKVSVCEIVGNLKRHMIITDKDSISLYWLFPEKDLVNGLRPLNDDKECSYMLKCITNDGVADVYAEVVHENSEEEDESDSEYQLEEEEESESEGDDHVVSVPIAIYSDSEHENSEEDEEAKQYKRHANMVKKGIKGREDICEALVQAGHQVPHVHVDEELDSDAGDDTPYFDSSEEASYDDEEGLEISGCRRKSKFPRFDETAQLPIFSVGMTFRGREEFKQGVVNYGLAMKRHIAFPKDEKRRIRAKCSWAGCPWMIYGSYSSKCDWFQVQTYIPQHRCPQRRDNKLVTARRIADKYESLIKANPSWKLQDPKETVLLDMGADVTLSKIKRAKYTVMKRIYDAAKEEYPKLFDYQLEILRSNPGSTVAISLDPEIKIKHVFQKILSSAKN</sequence>
<evidence type="ECO:0000313" key="5">
    <source>
        <dbReference type="Proteomes" id="UP001497457"/>
    </source>
</evidence>
<feature type="region of interest" description="Disordered" evidence="1">
    <location>
        <begin position="85"/>
        <end position="115"/>
    </location>
</feature>
<dbReference type="PANTHER" id="PTHR31973">
    <property type="entry name" value="POLYPROTEIN, PUTATIVE-RELATED"/>
    <property type="match status" value="1"/>
</dbReference>
<evidence type="ECO:0008006" key="6">
    <source>
        <dbReference type="Google" id="ProtNLM"/>
    </source>
</evidence>
<dbReference type="InterPro" id="IPR004332">
    <property type="entry name" value="Transposase_MuDR"/>
</dbReference>
<feature type="compositionally biased region" description="Acidic residues" evidence="1">
    <location>
        <begin position="188"/>
        <end position="199"/>
    </location>
</feature>
<feature type="domain" description="PB1-like" evidence="3">
    <location>
        <begin position="3"/>
        <end position="81"/>
    </location>
</feature>
<organism evidence="4 5">
    <name type="scientific">Urochloa decumbens</name>
    <dbReference type="NCBI Taxonomy" id="240449"/>
    <lineage>
        <taxon>Eukaryota</taxon>
        <taxon>Viridiplantae</taxon>
        <taxon>Streptophyta</taxon>
        <taxon>Embryophyta</taxon>
        <taxon>Tracheophyta</taxon>
        <taxon>Spermatophyta</taxon>
        <taxon>Magnoliopsida</taxon>
        <taxon>Liliopsida</taxon>
        <taxon>Poales</taxon>
        <taxon>Poaceae</taxon>
        <taxon>PACMAD clade</taxon>
        <taxon>Panicoideae</taxon>
        <taxon>Panicodae</taxon>
        <taxon>Paniceae</taxon>
        <taxon>Melinidinae</taxon>
        <taxon>Urochloa</taxon>
    </lineage>
</organism>
<dbReference type="EMBL" id="OZ075134">
    <property type="protein sequence ID" value="CAL4993519.1"/>
    <property type="molecule type" value="Genomic_DNA"/>
</dbReference>
<evidence type="ECO:0000259" key="2">
    <source>
        <dbReference type="Pfam" id="PF03108"/>
    </source>
</evidence>
<evidence type="ECO:0000259" key="3">
    <source>
        <dbReference type="Pfam" id="PF26130"/>
    </source>
</evidence>
<dbReference type="Pfam" id="PF03108">
    <property type="entry name" value="DBD_Tnp_Mut"/>
    <property type="match status" value="1"/>
</dbReference>
<reference evidence="4" key="1">
    <citation type="submission" date="2024-10" db="EMBL/GenBank/DDBJ databases">
        <authorList>
            <person name="Ryan C."/>
        </authorList>
    </citation>
    <scope>NUCLEOTIDE SEQUENCE [LARGE SCALE GENOMIC DNA]</scope>
</reference>
<feature type="region of interest" description="Disordered" evidence="1">
    <location>
        <begin position="175"/>
        <end position="199"/>
    </location>
</feature>